<sequence length="1195" mass="133056">MSNVKRTKRTALFLALIMMCLTVFNSISFLNVSAKGNEEALIEDGIKASRQRLDKNLGSAFNYDYITALALRRAGSLTSDIANNLNLFPGGDIYNYARNIIGILASGKNPRDFNDKNYVSEIIKLQEEMYKVNNPEKLTFMILALDMVGENYNKQKAITQLLSLSEKEGNKLKLGESIEEYDDFEDEWTNEFREDTGTSALALVALSNHKDIKGVSEAIEGIKNYLKSLQSNTGFIRSKTAYSEDDSTIVTSRTVQGLIAIGENPLGDSWIKDGKSLLDALVSDKSKKDLSAQITAKEVLLALTDLKFKNSAYKEIKYIESSIPARIILSNVKTSVVEGDKFTVLGQVYDLNKLLLEDEEIIWESSDSSIAAINKGNVTTLKPGTVNIVAKVKSKPEVKESFTLVVKGNEGLTKKQKEEITKEINFLKEHFKVYNSYEFLASPAARIAGMDQNHIKENIYKYTSNNSVFNISRTIITLIGAGLNPRDYENVNYVDMLRSTQILNGKEKGQFLYNSEMDKDKADVLSYAILALDMANADYNREFAIKALLDMVDSDKYKDAVGYEEIKVEGIVLTALGKYKNFKGVEATKNTLINFLKEKQNNEGGFNLAKGYFNNSPVATGAVIQGLIANGISPLNSTEWIKNGKTMLDSMLMAKYAGDTPVNWGYSKSGDKVGLDYRSTYHAFGALVDLIENQSMFEKLKLKDTDSITGTAKELNIINSGREKRLIGEEISLKANVYDDKKNLISNAEVTWESSDNTKALVNDGLVKVLKEGSVTITAKVKDTTIESSVNFTLLKDEIKDINISLNKTRLRVGEKVTPIGNAINTLEQIDNTKIVSWASSNENIAKINEHGDIEAISPGKVTIKAFLKGNSIIEKTVEIVVVEKHKSDIKVRVEGAQKTLYKDKISYEFDTETTPIEVLRKAVGEENVEGKELPGMGYFVEGILGERQKPRQGWSYYVVKNDGTIDLPSVGMAAYKEMTDENGVSNVQELVLYMSVYTDDAVLTKIPKINVKEESGKVTFIITDTMEEGTPIEGVKISIEGIGEHITDKNGKAVVDIPKKGRYSAKISKGEPKPELVRHTLDIISNGKEEIKEELIIENITKDIKIVNGSLLQPRIKIRNNKAINQEVFLITALYNEEGKFIKYSSEKAVVEKGKEVQLLTKVSVPEKGEYKAKTFIFDNLDNLEELMETMEIR</sequence>
<dbReference type="EMBL" id="LR590481">
    <property type="protein sequence ID" value="VTQ83274.1"/>
    <property type="molecule type" value="Genomic_DNA"/>
</dbReference>
<dbReference type="SUPFAM" id="SSF48239">
    <property type="entry name" value="Terpenoid cyclases/Protein prenyltransferases"/>
    <property type="match status" value="1"/>
</dbReference>
<organism evidence="2 3">
    <name type="scientific">Hathewaya histolytica</name>
    <name type="common">Clostridium histolyticum</name>
    <dbReference type="NCBI Taxonomy" id="1498"/>
    <lineage>
        <taxon>Bacteria</taxon>
        <taxon>Bacillati</taxon>
        <taxon>Bacillota</taxon>
        <taxon>Clostridia</taxon>
        <taxon>Eubacteriales</taxon>
        <taxon>Clostridiaceae</taxon>
        <taxon>Hathewaya</taxon>
    </lineage>
</organism>
<reference evidence="2 3" key="1">
    <citation type="submission" date="2019-05" db="EMBL/GenBank/DDBJ databases">
        <authorList>
            <consortium name="Pathogen Informatics"/>
        </authorList>
    </citation>
    <scope>NUCLEOTIDE SEQUENCE [LARGE SCALE GENOMIC DNA]</scope>
    <source>
        <strain evidence="2 3">NCTC503</strain>
    </source>
</reference>
<accession>A0A4U9QWS3</accession>
<dbReference type="SMART" id="SM00635">
    <property type="entry name" value="BID_2"/>
    <property type="match status" value="3"/>
</dbReference>
<name>A0A4U9QWS3_HATHI</name>
<dbReference type="SUPFAM" id="SSF49373">
    <property type="entry name" value="Invasin/intimin cell-adhesion fragments"/>
    <property type="match status" value="3"/>
</dbReference>
<dbReference type="InterPro" id="IPR008964">
    <property type="entry name" value="Invasin/intimin_cell_adhesion"/>
</dbReference>
<keyword evidence="3" id="KW-1185">Reference proteome</keyword>
<dbReference type="Pfam" id="PF02368">
    <property type="entry name" value="Big_2"/>
    <property type="match status" value="2"/>
</dbReference>
<dbReference type="RefSeq" id="WP_171011943.1">
    <property type="nucleotide sequence ID" value="NZ_CBCRUQ010000015.1"/>
</dbReference>
<evidence type="ECO:0000313" key="3">
    <source>
        <dbReference type="Proteomes" id="UP000308489"/>
    </source>
</evidence>
<feature type="domain" description="BIG2" evidence="1">
    <location>
        <begin position="798"/>
        <end position="878"/>
    </location>
</feature>
<dbReference type="Gene3D" id="2.60.40.1080">
    <property type="match status" value="3"/>
</dbReference>
<dbReference type="AlphaFoldDB" id="A0A4U9QWS3"/>
<gene>
    <name evidence="2" type="ORF">NCTC503_00324</name>
</gene>
<feature type="domain" description="BIG2" evidence="1">
    <location>
        <begin position="711"/>
        <end position="791"/>
    </location>
</feature>
<dbReference type="InterPro" id="IPR003343">
    <property type="entry name" value="Big_2"/>
</dbReference>
<dbReference type="Gene3D" id="1.50.10.20">
    <property type="match status" value="2"/>
</dbReference>
<dbReference type="KEGG" id="hhw:NCTC503_00324"/>
<evidence type="ECO:0000259" key="1">
    <source>
        <dbReference type="SMART" id="SM00635"/>
    </source>
</evidence>
<protein>
    <submittedName>
        <fullName evidence="2">Surface/cell-adhesion protein</fullName>
    </submittedName>
</protein>
<dbReference type="InterPro" id="IPR008930">
    <property type="entry name" value="Terpenoid_cyclase/PrenylTrfase"/>
</dbReference>
<feature type="domain" description="BIG2" evidence="1">
    <location>
        <begin position="323"/>
        <end position="402"/>
    </location>
</feature>
<dbReference type="Proteomes" id="UP000308489">
    <property type="component" value="Chromosome 1"/>
</dbReference>
<evidence type="ECO:0000313" key="2">
    <source>
        <dbReference type="EMBL" id="VTQ83274.1"/>
    </source>
</evidence>
<proteinExistence type="predicted"/>